<feature type="compositionally biased region" description="Pro residues" evidence="1">
    <location>
        <begin position="405"/>
        <end position="414"/>
    </location>
</feature>
<gene>
    <name evidence="2" type="ORF">BSP38_138</name>
</gene>
<name>A0A345MJZ8_BPBSP</name>
<accession>A0A345MJZ8</accession>
<protein>
    <submittedName>
        <fullName evidence="2">Putative topoisomerase II-associated protein</fullName>
    </submittedName>
</protein>
<keyword evidence="2" id="KW-0413">Isomerase</keyword>
<evidence type="ECO:0000313" key="2">
    <source>
        <dbReference type="EMBL" id="AXH71180.1"/>
    </source>
</evidence>
<dbReference type="Proteomes" id="UP000260425">
    <property type="component" value="Segment"/>
</dbReference>
<proteinExistence type="predicted"/>
<organismHost>
    <name type="scientific">Bacillus subtilis</name>
    <dbReference type="NCBI Taxonomy" id="1423"/>
</organismHost>
<keyword evidence="3" id="KW-1185">Reference proteome</keyword>
<organism evidence="2 3">
    <name type="scientific">Bacillus phage BSP38</name>
    <dbReference type="NCBI Taxonomy" id="2283013"/>
    <lineage>
        <taxon>Viruses</taxon>
        <taxon>Duplodnaviria</taxon>
        <taxon>Heunggongvirae</taxon>
        <taxon>Uroviricota</taxon>
        <taxon>Caudoviricetes</taxon>
        <taxon>Herelleviridae</taxon>
        <taxon>Bastillevirinae</taxon>
        <taxon>Jeonjuvirus</taxon>
        <taxon>Jeonjuvirus BSP38</taxon>
    </lineage>
</organism>
<dbReference type="EMBL" id="MH606185">
    <property type="protein sequence ID" value="AXH71180.1"/>
    <property type="molecule type" value="Genomic_DNA"/>
</dbReference>
<reference evidence="2 3" key="1">
    <citation type="submission" date="2018-07" db="EMBL/GenBank/DDBJ databases">
        <title>Complete nucleotide sequence of Bacillus phage BSP38.</title>
        <authorList>
            <person name="Ghosh K."/>
            <person name="Kim K.-P."/>
        </authorList>
    </citation>
    <scope>NUCLEOTIDE SEQUENCE [LARGE SCALE GENOMIC DNA]</scope>
</reference>
<evidence type="ECO:0000313" key="3">
    <source>
        <dbReference type="Proteomes" id="UP000260425"/>
    </source>
</evidence>
<dbReference type="GO" id="GO:0016853">
    <property type="term" value="F:isomerase activity"/>
    <property type="evidence" value="ECO:0007669"/>
    <property type="project" value="UniProtKB-KW"/>
</dbReference>
<feature type="compositionally biased region" description="Low complexity" evidence="1">
    <location>
        <begin position="256"/>
        <end position="309"/>
    </location>
</feature>
<sequence>MSFQDLLNEESKILDEQQKGEGVKYPKTKHDRLFFGKNSPQHFVQVLPAADLHSKFAVPTRKIFLSTRSSQGKEINANFTLDASPNPGSLLEQKITEWADRQMIPSGYGGQQAPRVVYLLNVVKVGQDNAGNWFQERDEQGNLVVRVLELPQSGYRNLVNKLKDPLLNQSKTDLSFLDINRASPIRISKPAKNQKEYPVEVYSSISLPPLGQGWESQLEDLYAQATPTEMLENGASWVQAFIDMKEGRKPNGGGSAAPQQPQVNPFAQQPQANQFAPQQPQTNQFTQQPQANQFAPQQPQTNQFAQQPQVNPFGQPPQAEPFAQQQQQPAPQMPNTPVMNTPQLPPTGGYAAQPNIEMPTGMNQAPLQTPPVAQPEQPAAPQDGLITDALPEDFGISAPQTQAAPMPPQQPNVPAPENQDRPAADTFNTQGLPDIDAMLDNELGS</sequence>
<evidence type="ECO:0000256" key="1">
    <source>
        <dbReference type="SAM" id="MobiDB-lite"/>
    </source>
</evidence>
<feature type="compositionally biased region" description="Low complexity" evidence="1">
    <location>
        <begin position="320"/>
        <end position="330"/>
    </location>
</feature>
<feature type="region of interest" description="Disordered" evidence="1">
    <location>
        <begin position="245"/>
        <end position="445"/>
    </location>
</feature>